<gene>
    <name evidence="1" type="ORF">NM688_g8208</name>
</gene>
<sequence length="306" mass="32976">MNFTLFSTLTAILFIVLALSSVSDAVPSSLGLSPSDSYLQRRTDPQFPAQPPSCPICAQNYSSISSCAQAAPVMANFSMIIFNPGAFIDVIKCACTDTFQSVYPQCVDCFEQTNQTAYLNTSQANLPSVLSGMQSICAIASTLLGGVATADGEVTPTSSLAVPSPTASTSAALRRHVDASFIMFTTFALEPRITPKPEPLGNFAWIVLFTTCTICALFLLWRRASAIKTVVAHQLQTWTGREGAIRLSVDDGPPARAFLDDDYDEDNEIVADNEPLSLRAERLKAERNSRSRSRSPSPSTPQSLQT</sequence>
<organism evidence="1 2">
    <name type="scientific">Phlebia brevispora</name>
    <dbReference type="NCBI Taxonomy" id="194682"/>
    <lineage>
        <taxon>Eukaryota</taxon>
        <taxon>Fungi</taxon>
        <taxon>Dikarya</taxon>
        <taxon>Basidiomycota</taxon>
        <taxon>Agaricomycotina</taxon>
        <taxon>Agaricomycetes</taxon>
        <taxon>Polyporales</taxon>
        <taxon>Meruliaceae</taxon>
        <taxon>Phlebia</taxon>
    </lineage>
</organism>
<name>A0ACC1RW15_9APHY</name>
<proteinExistence type="predicted"/>
<dbReference type="Proteomes" id="UP001148662">
    <property type="component" value="Unassembled WGS sequence"/>
</dbReference>
<accession>A0ACC1RW15</accession>
<evidence type="ECO:0000313" key="1">
    <source>
        <dbReference type="EMBL" id="KAJ3526860.1"/>
    </source>
</evidence>
<evidence type="ECO:0000313" key="2">
    <source>
        <dbReference type="Proteomes" id="UP001148662"/>
    </source>
</evidence>
<protein>
    <submittedName>
        <fullName evidence="1">Uncharacterized protein</fullName>
    </submittedName>
</protein>
<dbReference type="EMBL" id="JANHOG010002132">
    <property type="protein sequence ID" value="KAJ3526860.1"/>
    <property type="molecule type" value="Genomic_DNA"/>
</dbReference>
<comment type="caution">
    <text evidence="1">The sequence shown here is derived from an EMBL/GenBank/DDBJ whole genome shotgun (WGS) entry which is preliminary data.</text>
</comment>
<reference evidence="1" key="1">
    <citation type="submission" date="2022-07" db="EMBL/GenBank/DDBJ databases">
        <title>Genome Sequence of Phlebia brevispora.</title>
        <authorList>
            <person name="Buettner E."/>
        </authorList>
    </citation>
    <scope>NUCLEOTIDE SEQUENCE</scope>
    <source>
        <strain evidence="1">MPL23</strain>
    </source>
</reference>
<keyword evidence="2" id="KW-1185">Reference proteome</keyword>